<name>A0ABQ3HVA3_9SPHI</name>
<evidence type="ECO:0008006" key="3">
    <source>
        <dbReference type="Google" id="ProtNLM"/>
    </source>
</evidence>
<organism evidence="1 2">
    <name type="scientific">Sphingobacterium griseoflavum</name>
    <dbReference type="NCBI Taxonomy" id="1474952"/>
    <lineage>
        <taxon>Bacteria</taxon>
        <taxon>Pseudomonadati</taxon>
        <taxon>Bacteroidota</taxon>
        <taxon>Sphingobacteriia</taxon>
        <taxon>Sphingobacteriales</taxon>
        <taxon>Sphingobacteriaceae</taxon>
        <taxon>Sphingobacterium</taxon>
    </lineage>
</organism>
<comment type="caution">
    <text evidence="1">The sequence shown here is derived from an EMBL/GenBank/DDBJ whole genome shotgun (WGS) entry which is preliminary data.</text>
</comment>
<accession>A0ABQ3HVA3</accession>
<evidence type="ECO:0000313" key="1">
    <source>
        <dbReference type="EMBL" id="GHE35045.1"/>
    </source>
</evidence>
<gene>
    <name evidence="1" type="ORF">GCM10017764_17820</name>
</gene>
<dbReference type="Gene3D" id="1.10.10.10">
    <property type="entry name" value="Winged helix-like DNA-binding domain superfamily/Winged helix DNA-binding domain"/>
    <property type="match status" value="1"/>
</dbReference>
<dbReference type="InterPro" id="IPR008593">
    <property type="entry name" value="Dam_MeTrfase"/>
</dbReference>
<reference evidence="2" key="1">
    <citation type="journal article" date="2019" name="Int. J. Syst. Evol. Microbiol.">
        <title>The Global Catalogue of Microorganisms (GCM) 10K type strain sequencing project: providing services to taxonomists for standard genome sequencing and annotation.</title>
        <authorList>
            <consortium name="The Broad Institute Genomics Platform"/>
            <consortium name="The Broad Institute Genome Sequencing Center for Infectious Disease"/>
            <person name="Wu L."/>
            <person name="Ma J."/>
        </authorList>
    </citation>
    <scope>NUCLEOTIDE SEQUENCE [LARGE SCALE GENOMIC DNA]</scope>
    <source>
        <strain evidence="2">CGMCC 1.12966</strain>
    </source>
</reference>
<dbReference type="Proteomes" id="UP000620550">
    <property type="component" value="Unassembled WGS sequence"/>
</dbReference>
<dbReference type="InterPro" id="IPR036388">
    <property type="entry name" value="WH-like_DNA-bd_sf"/>
</dbReference>
<sequence length="235" mass="26885">MGRGQNPVGYTQTWLTDPELIKSLGEFDLDPCSPIDKPWDTAKKHYTELDNGLIMPWEGRVWMNPPYDRTVIDQFLSKMAVHANGITLMFARTETKPFQEWVFPYAESILFIKGRLTFFDNKGVKAKANGGAPSVLISYSEYDSMMIEQSGIKGKHVLINSVPIVIVKQSPSWRNVVSICLIRLNGEASLRDIYSMAELVADDKVKKNQHFKEKIRQTLQRHFERVNVGQYKLMA</sequence>
<proteinExistence type="predicted"/>
<protein>
    <recommendedName>
        <fullName evidence="3">Adenine methyltransferase</fullName>
    </recommendedName>
</protein>
<evidence type="ECO:0000313" key="2">
    <source>
        <dbReference type="Proteomes" id="UP000620550"/>
    </source>
</evidence>
<keyword evidence="2" id="KW-1185">Reference proteome</keyword>
<dbReference type="Pfam" id="PF05869">
    <property type="entry name" value="Dam"/>
    <property type="match status" value="1"/>
</dbReference>
<dbReference type="EMBL" id="BNAF01000006">
    <property type="protein sequence ID" value="GHE35045.1"/>
    <property type="molecule type" value="Genomic_DNA"/>
</dbReference>